<dbReference type="AlphaFoldDB" id="V9ID97"/>
<reference evidence="3" key="1">
    <citation type="submission" date="2011-11" db="EMBL/GenBank/DDBJ databases">
        <title>Decoding the brain transcriptome of the Eastern honeybee (Apis cerana) based on pyrosequencing.</title>
        <authorList>
            <person name="Sun L."/>
            <person name="Zheng H."/>
            <person name="Wang Y."/>
            <person name="Xie X."/>
            <person name="Zhu Y."/>
            <person name="Gu W."/>
            <person name="Wang S."/>
        </authorList>
    </citation>
    <scope>NUCLEOTIDE SEQUENCE</scope>
    <source>
        <tissue evidence="3">Brain</tissue>
    </source>
</reference>
<dbReference type="PANTHER" id="PTHR21725:SF1">
    <property type="entry name" value="E3 UBIQUITIN-PROTEIN LIGASE UBR4"/>
    <property type="match status" value="1"/>
</dbReference>
<protein>
    <submittedName>
        <fullName evidence="3">Protein purity of essence</fullName>
    </submittedName>
</protein>
<dbReference type="InterPro" id="IPR045189">
    <property type="entry name" value="UBR4-like"/>
</dbReference>
<organism evidence="3">
    <name type="scientific">Apis cerana</name>
    <name type="common">Indian honeybee</name>
    <dbReference type="NCBI Taxonomy" id="7461"/>
    <lineage>
        <taxon>Eukaryota</taxon>
        <taxon>Metazoa</taxon>
        <taxon>Ecdysozoa</taxon>
        <taxon>Arthropoda</taxon>
        <taxon>Hexapoda</taxon>
        <taxon>Insecta</taxon>
        <taxon>Pterygota</taxon>
        <taxon>Neoptera</taxon>
        <taxon>Endopterygota</taxon>
        <taxon>Hymenoptera</taxon>
        <taxon>Apocrita</taxon>
        <taxon>Aculeata</taxon>
        <taxon>Apoidea</taxon>
        <taxon>Anthophila</taxon>
        <taxon>Apidae</taxon>
        <taxon>Apis</taxon>
    </lineage>
</organism>
<sequence>MATKIRANYTWSAVTKPLLAISQGSFDKNDILELAKSIVIREYDFLCKGELYETFYTSVAVLAADYFCACINTFSKNQISIVCQACRVLLLRLMEKLSQHQIQLGNGTSTVLSTKQLLLPILALCTGQSLLSSTEEAALITIIKNSNIPHDIKSQLSPETEKDSSQSSKDSDRIQCDLSGSILEQLTMPLQGSAMSISGVIENPNENATKTMNDSVVNEIHSDIKTTFVTNNINILRNMDVGDTLLDMCLNLPHLSCYTRKYQAYLHKKSFTLPVNASDAHAIRHNLHSVSNDINIVHNIISLPFLEPLTPSKLEKLSLLTMSCLYCSIVYATASSIVGITNAVSPKCSTNTSASTQTVSGIKTVEEEYDTLAITVVEKSLEIFGLVSNVIKNSTRAGGHILQNHLLIGVWLLVAGLQAQLTVSGLSAADKGKEEKGKSPSKVRDGTIRVNLMKIQQGFGVLSVALASHALTLMSALLEDVSIEAIADCSTPPEPAPLDILSTATALQRAVTFLQAVPLNHLLFYLATISYRRACTLKRIQKHPFEGDALSQSDSTTYYEDLLSCSDNSTDEEEDSEPILGLWFEETIAPSDGSPTNGTKESNNETNAERTVNTIVPDNREPHGYISLATKIFQFMNQHLIGNRSSYVREYVVNGLVEQQMVILAAIIRDLDHETARTETGTISVFYGATLGTMYSEFSQALSLYTHNLLVQNTLSEGLQNILLQHLGVNPWSGTESTSPCTWPLQVYPRTLSVLAQVLLLKPRSEKEAACISIWHRLITTLVENVCNPPSTFEAENEDLNVEHAQLVLILFHSLNFMQKKSVLLVTGSGAVRCSEAIKTPMKDSQLLHLSRLLLLLEYMMKHLYDAPPALLEQVRWNLFSATSLVCDMKDGNKQTARIFTPWTVIEDNYRKIGNQDEFSMKPRFYNLSTTDFNNQDTPKLDGVACNFILGAPDKMKYPLLVDALIDILNVLNQADMQKRINVDGKDKTPTFIGLCAIRYCFSICWRLLLMLPPSTLYMDKLALGEEIPAGPMLLYSLIWGPRAACKTFTSWMNDCLIRQGMYAQYARNLLKTVSSTVNSLKYDVTVTKNCITALKPETNFNNK</sequence>
<dbReference type="PANTHER" id="PTHR21725">
    <property type="entry name" value="E3 UBIQUITIN-PROTEIN LIGASE UBR4"/>
    <property type="match status" value="1"/>
</dbReference>
<evidence type="ECO:0000256" key="1">
    <source>
        <dbReference type="SAM" id="MobiDB-lite"/>
    </source>
</evidence>
<evidence type="ECO:0000313" key="3">
    <source>
        <dbReference type="EMBL" id="AEY59083.1"/>
    </source>
</evidence>
<accession>V9ID97</accession>
<feature type="compositionally biased region" description="Polar residues" evidence="1">
    <location>
        <begin position="593"/>
        <end position="610"/>
    </location>
</feature>
<feature type="compositionally biased region" description="Basic and acidic residues" evidence="1">
    <location>
        <begin position="159"/>
        <end position="173"/>
    </location>
</feature>
<feature type="region of interest" description="Disordered" evidence="1">
    <location>
        <begin position="152"/>
        <end position="173"/>
    </location>
</feature>
<name>V9ID97_APICE</name>
<proteinExistence type="evidence at transcript level"/>
<dbReference type="InterPro" id="IPR045841">
    <property type="entry name" value="E3_UBR4_N"/>
</dbReference>
<dbReference type="Pfam" id="PF19423">
    <property type="entry name" value="E3_UBR4_N"/>
    <property type="match status" value="1"/>
</dbReference>
<gene>
    <name evidence="3" type="ORF">ACCB01746.2</name>
</gene>
<feature type="domain" description="E3 ubiquitin-protein ligase UBR4 N-terminal" evidence="2">
    <location>
        <begin position="52"/>
        <end position="1092"/>
    </location>
</feature>
<dbReference type="EMBL" id="JR040314">
    <property type="protein sequence ID" value="AEY59083.1"/>
    <property type="molecule type" value="mRNA"/>
</dbReference>
<evidence type="ECO:0000259" key="2">
    <source>
        <dbReference type="Pfam" id="PF19423"/>
    </source>
</evidence>
<feature type="region of interest" description="Disordered" evidence="1">
    <location>
        <begin position="588"/>
        <end position="610"/>
    </location>
</feature>